<accession>A0ABQ8THF1</accession>
<dbReference type="EMBL" id="JAJSOF020000011">
    <property type="protein sequence ID" value="KAJ4445110.1"/>
    <property type="molecule type" value="Genomic_DNA"/>
</dbReference>
<reference evidence="1 2" key="1">
    <citation type="journal article" date="2022" name="Allergy">
        <title>Genome assembly and annotation of Periplaneta americana reveal a comprehensive cockroach allergen profile.</title>
        <authorList>
            <person name="Wang L."/>
            <person name="Xiong Q."/>
            <person name="Saelim N."/>
            <person name="Wang L."/>
            <person name="Nong W."/>
            <person name="Wan A.T."/>
            <person name="Shi M."/>
            <person name="Liu X."/>
            <person name="Cao Q."/>
            <person name="Hui J.H.L."/>
            <person name="Sookrung N."/>
            <person name="Leung T.F."/>
            <person name="Tungtrongchitr A."/>
            <person name="Tsui S.K.W."/>
        </authorList>
    </citation>
    <scope>NUCLEOTIDE SEQUENCE [LARGE SCALE GENOMIC DNA]</scope>
    <source>
        <strain evidence="1">PWHHKU_190912</strain>
    </source>
</reference>
<sequence length="68" mass="7945">MWNTRGRRKQFVSRWVNQWRTNGSVVNVKYEGPQKTVRTQMGESVENKWFSCQCETRGAAENSSYPDG</sequence>
<comment type="caution">
    <text evidence="1">The sequence shown here is derived from an EMBL/GenBank/DDBJ whole genome shotgun (WGS) entry which is preliminary data.</text>
</comment>
<evidence type="ECO:0000313" key="1">
    <source>
        <dbReference type="EMBL" id="KAJ4445110.1"/>
    </source>
</evidence>
<organism evidence="1 2">
    <name type="scientific">Periplaneta americana</name>
    <name type="common">American cockroach</name>
    <name type="synonym">Blatta americana</name>
    <dbReference type="NCBI Taxonomy" id="6978"/>
    <lineage>
        <taxon>Eukaryota</taxon>
        <taxon>Metazoa</taxon>
        <taxon>Ecdysozoa</taxon>
        <taxon>Arthropoda</taxon>
        <taxon>Hexapoda</taxon>
        <taxon>Insecta</taxon>
        <taxon>Pterygota</taxon>
        <taxon>Neoptera</taxon>
        <taxon>Polyneoptera</taxon>
        <taxon>Dictyoptera</taxon>
        <taxon>Blattodea</taxon>
        <taxon>Blattoidea</taxon>
        <taxon>Blattidae</taxon>
        <taxon>Blattinae</taxon>
        <taxon>Periplaneta</taxon>
    </lineage>
</organism>
<protein>
    <submittedName>
        <fullName evidence="1">Uncharacterized protein</fullName>
    </submittedName>
</protein>
<keyword evidence="2" id="KW-1185">Reference proteome</keyword>
<dbReference type="Proteomes" id="UP001148838">
    <property type="component" value="Unassembled WGS sequence"/>
</dbReference>
<evidence type="ECO:0000313" key="2">
    <source>
        <dbReference type="Proteomes" id="UP001148838"/>
    </source>
</evidence>
<proteinExistence type="predicted"/>
<gene>
    <name evidence="1" type="ORF">ANN_06909</name>
</gene>
<name>A0ABQ8THF1_PERAM</name>